<reference evidence="2 3" key="1">
    <citation type="submission" date="2018-06" db="EMBL/GenBank/DDBJ databases">
        <authorList>
            <consortium name="Pathogen Informatics"/>
            <person name="Doyle S."/>
        </authorList>
    </citation>
    <scope>NUCLEOTIDE SEQUENCE [LARGE SCALE GENOMIC DNA]</scope>
    <source>
        <strain evidence="2 3">NCTC11087</strain>
    </source>
</reference>
<protein>
    <recommendedName>
        <fullName evidence="4">Neurofilament protein</fullName>
    </recommendedName>
</protein>
<gene>
    <name evidence="2" type="ORF">NCTC11087_00159</name>
</gene>
<feature type="compositionally biased region" description="Basic and acidic residues" evidence="1">
    <location>
        <begin position="56"/>
        <end position="81"/>
    </location>
</feature>
<evidence type="ECO:0000313" key="3">
    <source>
        <dbReference type="Proteomes" id="UP000255523"/>
    </source>
</evidence>
<feature type="compositionally biased region" description="Basic and acidic residues" evidence="1">
    <location>
        <begin position="1"/>
        <end position="24"/>
    </location>
</feature>
<evidence type="ECO:0000256" key="1">
    <source>
        <dbReference type="SAM" id="MobiDB-lite"/>
    </source>
</evidence>
<evidence type="ECO:0000313" key="2">
    <source>
        <dbReference type="EMBL" id="SUO03303.1"/>
    </source>
</evidence>
<keyword evidence="3" id="KW-1185">Reference proteome</keyword>
<dbReference type="RefSeq" id="WP_022790641.1">
    <property type="nucleotide sequence ID" value="NZ_UHFX01000003.1"/>
</dbReference>
<evidence type="ECO:0008006" key="4">
    <source>
        <dbReference type="Google" id="ProtNLM"/>
    </source>
</evidence>
<name>A0A380LJ60_9FIRM</name>
<dbReference type="AlphaFoldDB" id="A0A380LJ60"/>
<dbReference type="GeneID" id="77461158"/>
<feature type="compositionally biased region" description="Basic residues" evidence="1">
    <location>
        <begin position="82"/>
        <end position="102"/>
    </location>
</feature>
<feature type="region of interest" description="Disordered" evidence="1">
    <location>
        <begin position="1"/>
        <end position="102"/>
    </location>
</feature>
<feature type="compositionally biased region" description="Basic and acidic residues" evidence="1">
    <location>
        <begin position="35"/>
        <end position="46"/>
    </location>
</feature>
<dbReference type="EMBL" id="UHFX01000003">
    <property type="protein sequence ID" value="SUO03303.1"/>
    <property type="molecule type" value="Genomic_DNA"/>
</dbReference>
<dbReference type="OrthoDB" id="1644546at2"/>
<proteinExistence type="predicted"/>
<accession>A0A380LJ60</accession>
<organism evidence="2 3">
    <name type="scientific">Faecalicoccus pleomorphus</name>
    <dbReference type="NCBI Taxonomy" id="1323"/>
    <lineage>
        <taxon>Bacteria</taxon>
        <taxon>Bacillati</taxon>
        <taxon>Bacillota</taxon>
        <taxon>Erysipelotrichia</taxon>
        <taxon>Erysipelotrichales</taxon>
        <taxon>Erysipelotrichaceae</taxon>
        <taxon>Faecalicoccus</taxon>
    </lineage>
</organism>
<dbReference type="Proteomes" id="UP000255523">
    <property type="component" value="Unassembled WGS sequence"/>
</dbReference>
<sequence length="392" mass="45039">MPAKKTETKDTVTKKGTKPVETKATKTTARTKTTKKAEPKAKETVKKAAKTKQTVKKTETLKNDKASVEAVADDKVKETKKTTAKKAPAKKTTTKKTTTKKTTAAKKTTKKAVTKKEDTKQKMEQYNQFSLDTCIDMAKAMGIDMGYDQYAQLLMDQSDTKEIVKTILEQYPIKADAFSYEEDGYDLDLLEVLVDKVAQTVTIKASDYAAMGKEIEAHEGYVISEESLDNNDEYNADFDLVRRLLMIAQRKDIHTMADLQTIVTVDATKLIEKFMDVAYTVLKNWQYDDVKYYENFIYAVLSQFNDLYQAYENKAMMDVADLYIEHGDYGLGDANYAYILRENQIKDYIYYRYAKAYEHIDYEKSRAIANEALQFVDDRYTYYPNIRQLLEN</sequence>